<dbReference type="AlphaFoldDB" id="A0A1I7L7N8"/>
<dbReference type="STRING" id="392015.SAMN05421543_1282"/>
<gene>
    <name evidence="9" type="ORF">SAMN05421543_1282</name>
</gene>
<protein>
    <submittedName>
        <fullName evidence="9">Membrane protein DedA, SNARE-associated domain</fullName>
    </submittedName>
</protein>
<dbReference type="Pfam" id="PF09335">
    <property type="entry name" value="VTT_dom"/>
    <property type="match status" value="1"/>
</dbReference>
<feature type="transmembrane region" description="Helical" evidence="7">
    <location>
        <begin position="92"/>
        <end position="111"/>
    </location>
</feature>
<feature type="transmembrane region" description="Helical" evidence="7">
    <location>
        <begin position="117"/>
        <end position="138"/>
    </location>
</feature>
<keyword evidence="6 7" id="KW-0472">Membrane</keyword>
<evidence type="ECO:0000256" key="4">
    <source>
        <dbReference type="ARBA" id="ARBA00022692"/>
    </source>
</evidence>
<dbReference type="EMBL" id="FPBV01000028">
    <property type="protein sequence ID" value="SFV05757.1"/>
    <property type="molecule type" value="Genomic_DNA"/>
</dbReference>
<evidence type="ECO:0000256" key="7">
    <source>
        <dbReference type="SAM" id="Phobius"/>
    </source>
</evidence>
<keyword evidence="10" id="KW-1185">Reference proteome</keyword>
<comment type="subcellular location">
    <subcellularLocation>
        <location evidence="1">Cell membrane</location>
        <topology evidence="1">Multi-pass membrane protein</topology>
    </subcellularLocation>
</comment>
<dbReference type="InterPro" id="IPR032816">
    <property type="entry name" value="VTT_dom"/>
</dbReference>
<comment type="similarity">
    <text evidence="2">Belongs to the DedA family.</text>
</comment>
<evidence type="ECO:0000256" key="3">
    <source>
        <dbReference type="ARBA" id="ARBA00022475"/>
    </source>
</evidence>
<organism evidence="9 10">
    <name type="scientific">Alicyclobacillus macrosporangiidus</name>
    <dbReference type="NCBI Taxonomy" id="392015"/>
    <lineage>
        <taxon>Bacteria</taxon>
        <taxon>Bacillati</taxon>
        <taxon>Bacillota</taxon>
        <taxon>Bacilli</taxon>
        <taxon>Bacillales</taxon>
        <taxon>Alicyclobacillaceae</taxon>
        <taxon>Alicyclobacillus</taxon>
    </lineage>
</organism>
<name>A0A1I7L7N8_9BACL</name>
<evidence type="ECO:0000256" key="6">
    <source>
        <dbReference type="ARBA" id="ARBA00023136"/>
    </source>
</evidence>
<evidence type="ECO:0000313" key="9">
    <source>
        <dbReference type="EMBL" id="SFV05757.1"/>
    </source>
</evidence>
<keyword evidence="4 7" id="KW-0812">Transmembrane</keyword>
<sequence length="251" mass="27121">MFFILLVENIGIPFPAETTLTIAGFEWMRGAFSLVPLLLAATFGNVVGSTIGYGIGYFLGRPVIVRLGRYVGITSEKLEAADQKFARYRGTLVLFGKFIAGIRILVPYLAGINRMPFVVFSAYNAVSALVWAGFFIIVGRYGGGLVSLPRGDAPVPAAYHRCGCGWGGHRDGRKGAEQAKVEGVGRAEEECDWPFNLPWLTQAHEPRRATDKSTVNPATQAVTRNAPWNACTIAQVGATFSSATPCRSKNS</sequence>
<evidence type="ECO:0000259" key="8">
    <source>
        <dbReference type="Pfam" id="PF09335"/>
    </source>
</evidence>
<evidence type="ECO:0000256" key="1">
    <source>
        <dbReference type="ARBA" id="ARBA00004651"/>
    </source>
</evidence>
<dbReference type="InterPro" id="IPR051311">
    <property type="entry name" value="DedA_domain"/>
</dbReference>
<dbReference type="GO" id="GO:0005886">
    <property type="term" value="C:plasma membrane"/>
    <property type="evidence" value="ECO:0007669"/>
    <property type="project" value="UniProtKB-SubCell"/>
</dbReference>
<evidence type="ECO:0000256" key="5">
    <source>
        <dbReference type="ARBA" id="ARBA00022989"/>
    </source>
</evidence>
<feature type="domain" description="VTT" evidence="8">
    <location>
        <begin position="14"/>
        <end position="140"/>
    </location>
</feature>
<dbReference type="Proteomes" id="UP000183508">
    <property type="component" value="Unassembled WGS sequence"/>
</dbReference>
<accession>A0A1I7L7N8</accession>
<evidence type="ECO:0000313" key="10">
    <source>
        <dbReference type="Proteomes" id="UP000183508"/>
    </source>
</evidence>
<keyword evidence="3" id="KW-1003">Cell membrane</keyword>
<dbReference type="PANTHER" id="PTHR42709">
    <property type="entry name" value="ALKALINE PHOSPHATASE LIKE PROTEIN"/>
    <property type="match status" value="1"/>
</dbReference>
<reference evidence="10" key="1">
    <citation type="submission" date="2016-10" db="EMBL/GenBank/DDBJ databases">
        <authorList>
            <person name="Varghese N."/>
        </authorList>
    </citation>
    <scope>NUCLEOTIDE SEQUENCE [LARGE SCALE GENOMIC DNA]</scope>
    <source>
        <strain evidence="10">DSM 17980</strain>
    </source>
</reference>
<dbReference type="PANTHER" id="PTHR42709:SF6">
    <property type="entry name" value="UNDECAPRENYL PHOSPHATE TRANSPORTER A"/>
    <property type="match status" value="1"/>
</dbReference>
<keyword evidence="5 7" id="KW-1133">Transmembrane helix</keyword>
<evidence type="ECO:0000256" key="2">
    <source>
        <dbReference type="ARBA" id="ARBA00010792"/>
    </source>
</evidence>
<feature type="transmembrane region" description="Helical" evidence="7">
    <location>
        <begin position="34"/>
        <end position="59"/>
    </location>
</feature>
<proteinExistence type="inferred from homology"/>